<dbReference type="GO" id="GO:0140359">
    <property type="term" value="F:ABC-type transporter activity"/>
    <property type="evidence" value="ECO:0007669"/>
    <property type="project" value="InterPro"/>
</dbReference>
<feature type="transmembrane region" description="Helical" evidence="5">
    <location>
        <begin position="138"/>
        <end position="164"/>
    </location>
</feature>
<keyword evidence="5" id="KW-1003">Cell membrane</keyword>
<keyword evidence="8" id="KW-1185">Reference proteome</keyword>
<reference evidence="7 8" key="1">
    <citation type="submission" date="2019-08" db="EMBL/GenBank/DDBJ databases">
        <authorList>
            <person name="Peeters C."/>
        </authorList>
    </citation>
    <scope>NUCLEOTIDE SEQUENCE [LARGE SCALE GENOMIC DNA]</scope>
    <source>
        <strain evidence="7 8">LMG 31012</strain>
    </source>
</reference>
<dbReference type="PANTHER" id="PTHR43229:SF2">
    <property type="entry name" value="NODULATION PROTEIN J"/>
    <property type="match status" value="1"/>
</dbReference>
<dbReference type="InterPro" id="IPR000412">
    <property type="entry name" value="ABC_2_transport"/>
</dbReference>
<feature type="transmembrane region" description="Helical" evidence="5">
    <location>
        <begin position="104"/>
        <end position="126"/>
    </location>
</feature>
<keyword evidence="5" id="KW-0813">Transport</keyword>
<organism evidence="7 8">
    <name type="scientific">Pandoraea eparura</name>
    <dbReference type="NCBI Taxonomy" id="2508291"/>
    <lineage>
        <taxon>Bacteria</taxon>
        <taxon>Pseudomonadati</taxon>
        <taxon>Pseudomonadota</taxon>
        <taxon>Betaproteobacteria</taxon>
        <taxon>Burkholderiales</taxon>
        <taxon>Burkholderiaceae</taxon>
        <taxon>Pandoraea</taxon>
    </lineage>
</organism>
<evidence type="ECO:0000256" key="5">
    <source>
        <dbReference type="RuleBase" id="RU361157"/>
    </source>
</evidence>
<evidence type="ECO:0000256" key="4">
    <source>
        <dbReference type="ARBA" id="ARBA00023136"/>
    </source>
</evidence>
<evidence type="ECO:0000256" key="3">
    <source>
        <dbReference type="ARBA" id="ARBA00022989"/>
    </source>
</evidence>
<evidence type="ECO:0000313" key="8">
    <source>
        <dbReference type="Proteomes" id="UP000400981"/>
    </source>
</evidence>
<dbReference type="InterPro" id="IPR051784">
    <property type="entry name" value="Nod_factor_ABC_transporter"/>
</dbReference>
<evidence type="ECO:0000259" key="6">
    <source>
        <dbReference type="PROSITE" id="PS51012"/>
    </source>
</evidence>
<feature type="transmembrane region" description="Helical" evidence="5">
    <location>
        <begin position="65"/>
        <end position="83"/>
    </location>
</feature>
<evidence type="ECO:0000256" key="2">
    <source>
        <dbReference type="ARBA" id="ARBA00022692"/>
    </source>
</evidence>
<comment type="similarity">
    <text evidence="5">Belongs to the ABC-2 integral membrane protein family.</text>
</comment>
<dbReference type="Pfam" id="PF01061">
    <property type="entry name" value="ABC2_membrane"/>
    <property type="match status" value="1"/>
</dbReference>
<dbReference type="PRINTS" id="PR00164">
    <property type="entry name" value="ABC2TRNSPORT"/>
</dbReference>
<evidence type="ECO:0000313" key="7">
    <source>
        <dbReference type="EMBL" id="VVE36395.1"/>
    </source>
</evidence>
<proteinExistence type="inferred from homology"/>
<accession>A0A5E4XJP4</accession>
<dbReference type="OrthoDB" id="8988363at2"/>
<dbReference type="AlphaFoldDB" id="A0A5E4XJP4"/>
<feature type="transmembrane region" description="Helical" evidence="5">
    <location>
        <begin position="26"/>
        <end position="45"/>
    </location>
</feature>
<dbReference type="PIRSF" id="PIRSF006648">
    <property type="entry name" value="DrrB"/>
    <property type="match status" value="1"/>
</dbReference>
<evidence type="ECO:0000256" key="1">
    <source>
        <dbReference type="ARBA" id="ARBA00004141"/>
    </source>
</evidence>
<keyword evidence="4 5" id="KW-0472">Membrane</keyword>
<dbReference type="PROSITE" id="PS51012">
    <property type="entry name" value="ABC_TM2"/>
    <property type="match status" value="1"/>
</dbReference>
<dbReference type="InterPro" id="IPR047817">
    <property type="entry name" value="ABC2_TM_bact-type"/>
</dbReference>
<gene>
    <name evidence="7" type="ORF">PEP31012_03951</name>
</gene>
<dbReference type="Proteomes" id="UP000400981">
    <property type="component" value="Unassembled WGS sequence"/>
</dbReference>
<dbReference type="EMBL" id="CABPSH010000012">
    <property type="protein sequence ID" value="VVE36395.1"/>
    <property type="molecule type" value="Genomic_DNA"/>
</dbReference>
<dbReference type="PANTHER" id="PTHR43229">
    <property type="entry name" value="NODULATION PROTEIN J"/>
    <property type="match status" value="1"/>
</dbReference>
<name>A0A5E4XJP4_9BURK</name>
<dbReference type="InterPro" id="IPR013525">
    <property type="entry name" value="ABC2_TM"/>
</dbReference>
<keyword evidence="2 5" id="KW-0812">Transmembrane</keyword>
<comment type="caution">
    <text evidence="5">Lacks conserved residue(s) required for the propagation of feature annotation.</text>
</comment>
<dbReference type="GO" id="GO:0043190">
    <property type="term" value="C:ATP-binding cassette (ABC) transporter complex"/>
    <property type="evidence" value="ECO:0007669"/>
    <property type="project" value="InterPro"/>
</dbReference>
<feature type="transmembrane region" description="Helical" evidence="5">
    <location>
        <begin position="227"/>
        <end position="251"/>
    </location>
</feature>
<feature type="domain" description="ABC transmembrane type-2" evidence="6">
    <location>
        <begin position="24"/>
        <end position="254"/>
    </location>
</feature>
<dbReference type="RefSeq" id="WP_150591011.1">
    <property type="nucleotide sequence ID" value="NZ_CABPSH010000012.1"/>
</dbReference>
<comment type="subcellular location">
    <subcellularLocation>
        <location evidence="5">Cell inner membrane</location>
        <topology evidence="5">Multi-pass membrane protein</topology>
    </subcellularLocation>
    <subcellularLocation>
        <location evidence="1">Membrane</location>
        <topology evidence="1">Multi-pass membrane protein</topology>
    </subcellularLocation>
</comment>
<protein>
    <recommendedName>
        <fullName evidence="5">Transport permease protein</fullName>
    </recommendedName>
</protein>
<sequence>MFAVLYESLAIADAEVRKLRRDPTELLSRAIQPVLWLVVFGQVFSAVRGIPTGQLRYLDYMAPGILAQSILFSSIFYGIAIIWERDLGIVHKLLVTPAHRSALVLGKALAATLRGLVQTLVVYLIAAALHVSIRLQPLAIITVICSVCVGACIFSTFSLVIACIVKTRERFMGIGQVLTMPLFFASNAIYPLDLMPPWLRVIATINPLTYLVDTLRSGMIVGGMNNYALTTSFGVMIAVFAVLLFIGARLYPSLAS</sequence>
<keyword evidence="3 5" id="KW-1133">Transmembrane helix</keyword>